<keyword evidence="2" id="KW-0808">Transferase</keyword>
<dbReference type="SUPFAM" id="SSF53335">
    <property type="entry name" value="S-adenosyl-L-methionine-dependent methyltransferases"/>
    <property type="match status" value="1"/>
</dbReference>
<dbReference type="Proteomes" id="UP000192917">
    <property type="component" value="Unassembled WGS sequence"/>
</dbReference>
<dbReference type="GO" id="GO:0008757">
    <property type="term" value="F:S-adenosylmethionine-dependent methyltransferase activity"/>
    <property type="evidence" value="ECO:0007669"/>
    <property type="project" value="InterPro"/>
</dbReference>
<evidence type="ECO:0000313" key="2">
    <source>
        <dbReference type="EMBL" id="SMF05300.1"/>
    </source>
</evidence>
<dbReference type="AlphaFoldDB" id="A0A1Y6BK49"/>
<dbReference type="RefSeq" id="WP_085121691.1">
    <property type="nucleotide sequence ID" value="NZ_FWZX01000003.1"/>
</dbReference>
<dbReference type="InterPro" id="IPR050508">
    <property type="entry name" value="Methyltransf_Superfamily"/>
</dbReference>
<dbReference type="STRING" id="560819.SAMN05428998_103261"/>
<organism evidence="2 3">
    <name type="scientific">Tistlia consotensis USBA 355</name>
    <dbReference type="NCBI Taxonomy" id="560819"/>
    <lineage>
        <taxon>Bacteria</taxon>
        <taxon>Pseudomonadati</taxon>
        <taxon>Pseudomonadota</taxon>
        <taxon>Alphaproteobacteria</taxon>
        <taxon>Rhodospirillales</taxon>
        <taxon>Rhodovibrionaceae</taxon>
        <taxon>Tistlia</taxon>
    </lineage>
</organism>
<feature type="domain" description="Methyltransferase type 11" evidence="1">
    <location>
        <begin position="55"/>
        <end position="151"/>
    </location>
</feature>
<evidence type="ECO:0000259" key="1">
    <source>
        <dbReference type="Pfam" id="PF08241"/>
    </source>
</evidence>
<protein>
    <submittedName>
        <fullName evidence="2">Methyltransferase domain-containing protein</fullName>
    </submittedName>
</protein>
<proteinExistence type="predicted"/>
<dbReference type="GO" id="GO:0032259">
    <property type="term" value="P:methylation"/>
    <property type="evidence" value="ECO:0007669"/>
    <property type="project" value="UniProtKB-KW"/>
</dbReference>
<dbReference type="Gene3D" id="3.40.50.150">
    <property type="entry name" value="Vaccinia Virus protein VP39"/>
    <property type="match status" value="1"/>
</dbReference>
<dbReference type="InterPro" id="IPR029063">
    <property type="entry name" value="SAM-dependent_MTases_sf"/>
</dbReference>
<dbReference type="EMBL" id="FWZX01000003">
    <property type="protein sequence ID" value="SMF05300.1"/>
    <property type="molecule type" value="Genomic_DNA"/>
</dbReference>
<keyword evidence="3" id="KW-1185">Reference proteome</keyword>
<dbReference type="Pfam" id="PF08241">
    <property type="entry name" value="Methyltransf_11"/>
    <property type="match status" value="1"/>
</dbReference>
<accession>A0A1Y6BK49</accession>
<keyword evidence="2" id="KW-0489">Methyltransferase</keyword>
<reference evidence="2 3" key="1">
    <citation type="submission" date="2017-04" db="EMBL/GenBank/DDBJ databases">
        <authorList>
            <person name="Afonso C.L."/>
            <person name="Miller P.J."/>
            <person name="Scott M.A."/>
            <person name="Spackman E."/>
            <person name="Goraichik I."/>
            <person name="Dimitrov K.M."/>
            <person name="Suarez D.L."/>
            <person name="Swayne D.E."/>
        </authorList>
    </citation>
    <scope>NUCLEOTIDE SEQUENCE [LARGE SCALE GENOMIC DNA]</scope>
    <source>
        <strain evidence="2 3">USBA 355</strain>
    </source>
</reference>
<dbReference type="CDD" id="cd02440">
    <property type="entry name" value="AdoMet_MTases"/>
    <property type="match status" value="1"/>
</dbReference>
<evidence type="ECO:0000313" key="3">
    <source>
        <dbReference type="Proteomes" id="UP000192917"/>
    </source>
</evidence>
<gene>
    <name evidence="2" type="ORF">SAMN05428998_103261</name>
</gene>
<dbReference type="PANTHER" id="PTHR42912">
    <property type="entry name" value="METHYLTRANSFERASE"/>
    <property type="match status" value="1"/>
</dbReference>
<dbReference type="InterPro" id="IPR013216">
    <property type="entry name" value="Methyltransf_11"/>
</dbReference>
<name>A0A1Y6BK49_9PROT</name>
<sequence>MDFAPFDRRGYPTLAVREGYGEWAASYDGVVQDVMDIRLLERLRERDWTAAGTVLDLACGTGRIGAWLRGRGAGRAGIERLDGLDFTPEMLARAAARGVYDALFAGDVRDTGLPAGSYDLVLQVLAEEHLPDLAPLYRETFRLARPGGAFLLVGYHPHFLMSGIPTHFDRPDGQSMTIESHVHLTSDHVKAAQAAGWRLEAMDEGLVDQDWLAVKPKWRAFLHHPVSYLLLWRKAV</sequence>